<evidence type="ECO:0000256" key="12">
    <source>
        <dbReference type="SAM" id="MobiDB-lite"/>
    </source>
</evidence>
<evidence type="ECO:0000256" key="10">
    <source>
        <dbReference type="RuleBase" id="RU000416"/>
    </source>
</evidence>
<dbReference type="PROSITE" id="PS00095">
    <property type="entry name" value="C5_MTASE_2"/>
    <property type="match status" value="1"/>
</dbReference>
<dbReference type="GO" id="GO:0003886">
    <property type="term" value="F:DNA (cytosine-5-)-methyltransferase activity"/>
    <property type="evidence" value="ECO:0007669"/>
    <property type="project" value="UniProtKB-EC"/>
</dbReference>
<dbReference type="InterPro" id="IPR001525">
    <property type="entry name" value="C5_MeTfrase"/>
</dbReference>
<keyword evidence="4 9" id="KW-0949">S-adenosyl-L-methionine</keyword>
<keyword evidence="15" id="KW-1185">Reference proteome</keyword>
<feature type="compositionally biased region" description="Basic and acidic residues" evidence="12">
    <location>
        <begin position="32"/>
        <end position="42"/>
    </location>
</feature>
<dbReference type="Pfam" id="PF01426">
    <property type="entry name" value="BAH"/>
    <property type="match status" value="1"/>
</dbReference>
<proteinExistence type="inferred from homology"/>
<evidence type="ECO:0000256" key="11">
    <source>
        <dbReference type="RuleBase" id="RU000417"/>
    </source>
</evidence>
<dbReference type="InterPro" id="IPR050390">
    <property type="entry name" value="C5-Methyltransferase"/>
</dbReference>
<reference evidence="14 15" key="1">
    <citation type="submission" date="2014-04" db="EMBL/GenBank/DDBJ databases">
        <authorList>
            <consortium name="DOE Joint Genome Institute"/>
            <person name="Kuo A."/>
            <person name="Kohler A."/>
            <person name="Jargeat P."/>
            <person name="Nagy L.G."/>
            <person name="Floudas D."/>
            <person name="Copeland A."/>
            <person name="Barry K.W."/>
            <person name="Cichocki N."/>
            <person name="Veneault-Fourrey C."/>
            <person name="LaButti K."/>
            <person name="Lindquist E.A."/>
            <person name="Lipzen A."/>
            <person name="Lundell T."/>
            <person name="Morin E."/>
            <person name="Murat C."/>
            <person name="Sun H."/>
            <person name="Tunlid A."/>
            <person name="Henrissat B."/>
            <person name="Grigoriev I.V."/>
            <person name="Hibbett D.S."/>
            <person name="Martin F."/>
            <person name="Nordberg H.P."/>
            <person name="Cantor M.N."/>
            <person name="Hua S.X."/>
        </authorList>
    </citation>
    <scope>NUCLEOTIDE SEQUENCE [LARGE SCALE GENOMIC DNA]</scope>
    <source>
        <strain evidence="14 15">Ve08.2h10</strain>
    </source>
</reference>
<organism evidence="14 15">
    <name type="scientific">Paxillus rubicundulus Ve08.2h10</name>
    <dbReference type="NCBI Taxonomy" id="930991"/>
    <lineage>
        <taxon>Eukaryota</taxon>
        <taxon>Fungi</taxon>
        <taxon>Dikarya</taxon>
        <taxon>Basidiomycota</taxon>
        <taxon>Agaricomycotina</taxon>
        <taxon>Agaricomycetes</taxon>
        <taxon>Agaricomycetidae</taxon>
        <taxon>Boletales</taxon>
        <taxon>Paxilineae</taxon>
        <taxon>Paxillaceae</taxon>
        <taxon>Paxillus</taxon>
    </lineage>
</organism>
<feature type="region of interest" description="Disordered" evidence="12">
    <location>
        <begin position="1"/>
        <end position="83"/>
    </location>
</feature>
<comment type="subcellular location">
    <subcellularLocation>
        <location evidence="1">Nucleus</location>
    </subcellularLocation>
</comment>
<feature type="domain" description="BAH" evidence="13">
    <location>
        <begin position="446"/>
        <end position="584"/>
    </location>
</feature>
<dbReference type="Gene3D" id="3.40.50.150">
    <property type="entry name" value="Vaccinia Virus protein VP39"/>
    <property type="match status" value="1"/>
</dbReference>
<dbReference type="InParanoid" id="A0A0D0DJ09"/>
<dbReference type="InterPro" id="IPR018117">
    <property type="entry name" value="C5_DNA_meth_AS"/>
</dbReference>
<dbReference type="SMART" id="SM00439">
    <property type="entry name" value="BAH"/>
    <property type="match status" value="2"/>
</dbReference>
<dbReference type="GO" id="GO:0032259">
    <property type="term" value="P:methylation"/>
    <property type="evidence" value="ECO:0007669"/>
    <property type="project" value="UniProtKB-KW"/>
</dbReference>
<dbReference type="InterPro" id="IPR029063">
    <property type="entry name" value="SAM-dependent_MTases_sf"/>
</dbReference>
<evidence type="ECO:0000256" key="8">
    <source>
        <dbReference type="PIRSR" id="PIRSR037404-1"/>
    </source>
</evidence>
<dbReference type="PANTHER" id="PTHR10629:SF52">
    <property type="entry name" value="DNA (CYTOSINE-5)-METHYLTRANSFERASE 1"/>
    <property type="match status" value="1"/>
</dbReference>
<gene>
    <name evidence="14" type="ORF">PAXRUDRAFT_35823</name>
</gene>
<evidence type="ECO:0000256" key="7">
    <source>
        <dbReference type="ARBA" id="ARBA00023242"/>
    </source>
</evidence>
<dbReference type="InterPro" id="IPR043151">
    <property type="entry name" value="BAH_sf"/>
</dbReference>
<dbReference type="PROSITE" id="PS51679">
    <property type="entry name" value="SAM_MT_C5"/>
    <property type="match status" value="1"/>
</dbReference>
<evidence type="ECO:0000313" key="14">
    <source>
        <dbReference type="EMBL" id="KIK81589.1"/>
    </source>
</evidence>
<dbReference type="PIRSF" id="PIRSF037404">
    <property type="entry name" value="DNMT1"/>
    <property type="match status" value="1"/>
</dbReference>
<evidence type="ECO:0000256" key="1">
    <source>
        <dbReference type="ARBA" id="ARBA00004123"/>
    </source>
</evidence>
<protein>
    <recommendedName>
        <fullName evidence="11">Cytosine-specific methyltransferase</fullName>
        <ecNumber evidence="11">2.1.1.37</ecNumber>
    </recommendedName>
</protein>
<comment type="catalytic activity">
    <reaction evidence="11">
        <text>a 2'-deoxycytidine in DNA + S-adenosyl-L-methionine = a 5-methyl-2'-deoxycytidine in DNA + S-adenosyl-L-homocysteine + H(+)</text>
        <dbReference type="Rhea" id="RHEA:13681"/>
        <dbReference type="Rhea" id="RHEA-COMP:11369"/>
        <dbReference type="Rhea" id="RHEA-COMP:11370"/>
        <dbReference type="ChEBI" id="CHEBI:15378"/>
        <dbReference type="ChEBI" id="CHEBI:57856"/>
        <dbReference type="ChEBI" id="CHEBI:59789"/>
        <dbReference type="ChEBI" id="CHEBI:85452"/>
        <dbReference type="ChEBI" id="CHEBI:85454"/>
        <dbReference type="EC" id="2.1.1.37"/>
    </reaction>
</comment>
<dbReference type="Gene3D" id="3.90.120.10">
    <property type="entry name" value="DNA Methylase, subunit A, domain 2"/>
    <property type="match status" value="1"/>
</dbReference>
<dbReference type="InterPro" id="IPR022702">
    <property type="entry name" value="Cytosine_MeTrfase1_RFD"/>
</dbReference>
<evidence type="ECO:0000256" key="6">
    <source>
        <dbReference type="ARBA" id="ARBA00023125"/>
    </source>
</evidence>
<dbReference type="GO" id="GO:0003682">
    <property type="term" value="F:chromatin binding"/>
    <property type="evidence" value="ECO:0007669"/>
    <property type="project" value="InterPro"/>
</dbReference>
<dbReference type="InterPro" id="IPR031303">
    <property type="entry name" value="C5_meth_CS"/>
</dbReference>
<keyword evidence="2 9" id="KW-0489">Methyltransferase</keyword>
<dbReference type="HOGENOM" id="CLU_008262_0_0_1"/>
<dbReference type="GO" id="GO:0006346">
    <property type="term" value="P:DNA methylation-dependent constitutive heterochromatin formation"/>
    <property type="evidence" value="ECO:0007669"/>
    <property type="project" value="InterPro"/>
</dbReference>
<dbReference type="NCBIfam" id="TIGR00675">
    <property type="entry name" value="dcm"/>
    <property type="match status" value="1"/>
</dbReference>
<evidence type="ECO:0000259" key="13">
    <source>
        <dbReference type="PROSITE" id="PS51038"/>
    </source>
</evidence>
<dbReference type="Gene3D" id="2.30.30.490">
    <property type="match status" value="2"/>
</dbReference>
<dbReference type="PANTHER" id="PTHR10629">
    <property type="entry name" value="CYTOSINE-SPECIFIC METHYLTRANSFERASE"/>
    <property type="match status" value="1"/>
</dbReference>
<dbReference type="EMBL" id="KN825769">
    <property type="protein sequence ID" value="KIK81589.1"/>
    <property type="molecule type" value="Genomic_DNA"/>
</dbReference>
<dbReference type="InterPro" id="IPR001025">
    <property type="entry name" value="BAH_dom"/>
</dbReference>
<dbReference type="GO" id="GO:0003677">
    <property type="term" value="F:DNA binding"/>
    <property type="evidence" value="ECO:0007669"/>
    <property type="project" value="UniProtKB-KW"/>
</dbReference>
<dbReference type="Pfam" id="PF12047">
    <property type="entry name" value="DNMT1-RFD"/>
    <property type="match status" value="1"/>
</dbReference>
<dbReference type="Pfam" id="PF00145">
    <property type="entry name" value="DNA_methylase"/>
    <property type="match status" value="1"/>
</dbReference>
<keyword evidence="5" id="KW-0677">Repeat</keyword>
<reference evidence="15" key="2">
    <citation type="submission" date="2015-01" db="EMBL/GenBank/DDBJ databases">
        <title>Evolutionary Origins and Diversification of the Mycorrhizal Mutualists.</title>
        <authorList>
            <consortium name="DOE Joint Genome Institute"/>
            <consortium name="Mycorrhizal Genomics Consortium"/>
            <person name="Kohler A."/>
            <person name="Kuo A."/>
            <person name="Nagy L.G."/>
            <person name="Floudas D."/>
            <person name="Copeland A."/>
            <person name="Barry K.W."/>
            <person name="Cichocki N."/>
            <person name="Veneault-Fourrey C."/>
            <person name="LaButti K."/>
            <person name="Lindquist E.A."/>
            <person name="Lipzen A."/>
            <person name="Lundell T."/>
            <person name="Morin E."/>
            <person name="Murat C."/>
            <person name="Riley R."/>
            <person name="Ohm R."/>
            <person name="Sun H."/>
            <person name="Tunlid A."/>
            <person name="Henrissat B."/>
            <person name="Grigoriev I.V."/>
            <person name="Hibbett D.S."/>
            <person name="Martin F."/>
        </authorList>
    </citation>
    <scope>NUCLEOTIDE SEQUENCE [LARGE SCALE GENOMIC DNA]</scope>
    <source>
        <strain evidence="15">Ve08.2h10</strain>
    </source>
</reference>
<feature type="domain" description="BAH" evidence="13">
    <location>
        <begin position="629"/>
        <end position="753"/>
    </location>
</feature>
<evidence type="ECO:0000256" key="4">
    <source>
        <dbReference type="ARBA" id="ARBA00022691"/>
    </source>
</evidence>
<keyword evidence="3 9" id="KW-0808">Transferase</keyword>
<dbReference type="PROSITE" id="PS00094">
    <property type="entry name" value="C5_MTASE_1"/>
    <property type="match status" value="1"/>
</dbReference>
<dbReference type="EC" id="2.1.1.37" evidence="11"/>
<keyword evidence="6" id="KW-0238">DNA-binding</keyword>
<dbReference type="GO" id="GO:0005634">
    <property type="term" value="C:nucleus"/>
    <property type="evidence" value="ECO:0007669"/>
    <property type="project" value="UniProtKB-SubCell"/>
</dbReference>
<feature type="active site" evidence="8 9">
    <location>
        <position position="885"/>
    </location>
</feature>
<sequence length="1296" mass="147786">MASRYRHGPPPSTVSTSRKRVPSFSSESQPEDTPRKRSKDQSSKLIPNNLDSDSDERTPTASDVSPNPPHSSKPRAFSPPQEPVFHRKREHEFAETADFQVIGETDPVEYSDSEDEQSVPVRVLTDFTIYDNGTKCLVPIAELLELQLTRRSYNASGFVKAWIDKEEWDEEEEDEDEDSSSQLREDRVQRLKLTQIKRFTIHDVKKCGRRLDSNIYILTQHAWYILDMPSSHYKPFYTGFWLKHRILHLLVSSAMSQPRLKYQDFVKSLKITPESPEDVRIAQGMIGRSITEWDLQSDDVKPYLLATLDELHEDEQINIRRTPVMRTLFGQDTTYEDQEELNTCFKPKSRSRSRPSQAHPFSGNVELQVLEHRNPTVVTAVVGRVAHLLFEQNIKVAGKLEAEDIDVDEPEANQASVVHLANPASVKWGKPADHPGYYQSVLVDGVVYIVGDTIMVEPGIDENKARAKNYCHEPSQSTNSLANSHWFCRIRYLFQDERGNKKFHGQWLTHSSKSLLQELGHSQALYLMLTDCADIDIDAISQKCNLQDLDPDAPEPIEADVIEENDFFSSLMFNSPDASLISLSAEQTMRALAHCEPHQQCLSCGLQAMQSSIAHARPLPGGGFAQHEFCYHVHDFVYIKRTEPHTVYKIGQIVKVKGLRVPIEVTVRLFGRYDDVVRRMRRKDEYGLLRFDDRRLFKTDEVETVYDEDLQGICYVLHKRDTAIIDEWVKHDDHYYVNQQASSLNVKCLDDLDDWPKNEYRCCTKCRQEREELLERQRRLLERHGRLRGLELFSGAGGLGTGFDLSGFVETRWAIEFSPSAARTYQRNHPGTIVYNQCTNLCLHHAIDTTENKHPKPLLSLDNKKPLPPMPKQGDVDFIYGGPPCQSFSLMNHNKKEFDIRYFFHSCFLTVSYGASLCRSTLVCNMLSYVEFYRPMYLLLENVFGILVHHQKTSSKKNGIQVAVVKLIQRVLASIGYQCRFAILQAAQYGAPQGRKRVIFWGARRDVLMPEWPIPTHCSPTELWRAGLPTGSALPPITRNKCKDGLDGDRSAPLHFVTIHEAIGDLPPTNPHITIKATPDDKKESQTRKNVLMIPAFCPLQASKPPYVGFSQPRKHISEPLSRYQAWMRQCPDGVINQDIRYHYTRRWRPNVAERVCAVPLKAGANQFSLPAKLRMELANKKDAEKKYASLYKRLDANHVFATALTTLAPNTKGGAVLHPSQKRILSVQECARAQGFPDHYEFLSVNDAPNKVVADRLRQIGNAVPVPLAYALGKSLGQALFKMWDEKDREGSPEV</sequence>
<evidence type="ECO:0000256" key="3">
    <source>
        <dbReference type="ARBA" id="ARBA00022679"/>
    </source>
</evidence>
<evidence type="ECO:0000256" key="5">
    <source>
        <dbReference type="ARBA" id="ARBA00022737"/>
    </source>
</evidence>
<keyword evidence="7" id="KW-0539">Nucleus</keyword>
<dbReference type="STRING" id="930991.A0A0D0DJ09"/>
<dbReference type="OrthoDB" id="5376140at2759"/>
<comment type="similarity">
    <text evidence="9 10">Belongs to the class I-like SAM-binding methyltransferase superfamily. C5-methyltransferase family.</text>
</comment>
<dbReference type="PRINTS" id="PR00105">
    <property type="entry name" value="C5METTRFRASE"/>
</dbReference>
<dbReference type="GO" id="GO:0044027">
    <property type="term" value="P:negative regulation of gene expression via chromosomal CpG island methylation"/>
    <property type="evidence" value="ECO:0007669"/>
    <property type="project" value="TreeGrafter"/>
</dbReference>
<dbReference type="Proteomes" id="UP000054538">
    <property type="component" value="Unassembled WGS sequence"/>
</dbReference>
<name>A0A0D0DJ09_9AGAM</name>
<evidence type="ECO:0000256" key="9">
    <source>
        <dbReference type="PROSITE-ProRule" id="PRU01016"/>
    </source>
</evidence>
<evidence type="ECO:0000256" key="2">
    <source>
        <dbReference type="ARBA" id="ARBA00022603"/>
    </source>
</evidence>
<accession>A0A0D0DJ09</accession>
<evidence type="ECO:0000313" key="15">
    <source>
        <dbReference type="Proteomes" id="UP000054538"/>
    </source>
</evidence>
<dbReference type="PROSITE" id="PS51038">
    <property type="entry name" value="BAH"/>
    <property type="match status" value="2"/>
</dbReference>
<dbReference type="SUPFAM" id="SSF53335">
    <property type="entry name" value="S-adenosyl-L-methionine-dependent methyltransferases"/>
    <property type="match status" value="1"/>
</dbReference>